<proteinExistence type="predicted"/>
<dbReference type="InterPro" id="IPR044730">
    <property type="entry name" value="RNase_H-like_dom_plant"/>
</dbReference>
<protein>
    <recommendedName>
        <fullName evidence="1">RNase H type-1 domain-containing protein</fullName>
    </recommendedName>
</protein>
<reference evidence="2 3" key="1">
    <citation type="journal article" date="2024" name="G3 (Bethesda)">
        <title>Genome assembly of Hibiscus sabdariffa L. provides insights into metabolisms of medicinal natural products.</title>
        <authorList>
            <person name="Kim T."/>
        </authorList>
    </citation>
    <scope>NUCLEOTIDE SEQUENCE [LARGE SCALE GENOMIC DNA]</scope>
    <source>
        <strain evidence="2">TK-2024</strain>
        <tissue evidence="2">Old leaves</tissue>
    </source>
</reference>
<dbReference type="PANTHER" id="PTHR47723">
    <property type="entry name" value="OS05G0353850 PROTEIN"/>
    <property type="match status" value="1"/>
</dbReference>
<comment type="caution">
    <text evidence="2">The sequence shown here is derived from an EMBL/GenBank/DDBJ whole genome shotgun (WGS) entry which is preliminary data.</text>
</comment>
<gene>
    <name evidence="2" type="ORF">V6N12_050978</name>
</gene>
<keyword evidence="3" id="KW-1185">Reference proteome</keyword>
<dbReference type="Pfam" id="PF13456">
    <property type="entry name" value="RVT_3"/>
    <property type="match status" value="1"/>
</dbReference>
<dbReference type="Proteomes" id="UP001472677">
    <property type="component" value="Unassembled WGS sequence"/>
</dbReference>
<dbReference type="CDD" id="cd06222">
    <property type="entry name" value="RNase_H_like"/>
    <property type="match status" value="1"/>
</dbReference>
<feature type="domain" description="RNase H type-1" evidence="1">
    <location>
        <begin position="227"/>
        <end position="286"/>
    </location>
</feature>
<dbReference type="InterPro" id="IPR053151">
    <property type="entry name" value="RNase_H-like"/>
</dbReference>
<evidence type="ECO:0000259" key="1">
    <source>
        <dbReference type="Pfam" id="PF13456"/>
    </source>
</evidence>
<dbReference type="PANTHER" id="PTHR47723:SF19">
    <property type="entry name" value="POLYNUCLEOTIDYL TRANSFERASE, RIBONUCLEASE H-LIKE SUPERFAMILY PROTEIN"/>
    <property type="match status" value="1"/>
</dbReference>
<organism evidence="2 3">
    <name type="scientific">Hibiscus sabdariffa</name>
    <name type="common">roselle</name>
    <dbReference type="NCBI Taxonomy" id="183260"/>
    <lineage>
        <taxon>Eukaryota</taxon>
        <taxon>Viridiplantae</taxon>
        <taxon>Streptophyta</taxon>
        <taxon>Embryophyta</taxon>
        <taxon>Tracheophyta</taxon>
        <taxon>Spermatophyta</taxon>
        <taxon>Magnoliopsida</taxon>
        <taxon>eudicotyledons</taxon>
        <taxon>Gunneridae</taxon>
        <taxon>Pentapetalae</taxon>
        <taxon>rosids</taxon>
        <taxon>malvids</taxon>
        <taxon>Malvales</taxon>
        <taxon>Malvaceae</taxon>
        <taxon>Malvoideae</taxon>
        <taxon>Hibiscus</taxon>
    </lineage>
</organism>
<dbReference type="InterPro" id="IPR002156">
    <property type="entry name" value="RNaseH_domain"/>
</dbReference>
<name>A0ABR2GET8_9ROSI</name>
<accession>A0ABR2GET8</accession>
<dbReference type="EMBL" id="JBBPBM010000001">
    <property type="protein sequence ID" value="KAK8601136.1"/>
    <property type="molecule type" value="Genomic_DNA"/>
</dbReference>
<sequence length="340" mass="38178">MEPDIIVEDSDPIQQVRQMKPTTVVVGGSLAVKSRNSYARKRVRVEYNVGAAGGDRDIQILDSHFSRKEQLSDNTGKSKTGRLATLCPSNELAPSVMVADMTTTSGTWDWSCMSTLLPLEVREQIAAVQPPRFGSSQILMVGVGQRLEACDICGFHLEDMDHVLHHCMAAHGIWLRVIHPDVMEEFMLAPLDIWLKQNLAPATADSIHGSRWESLFAVYCWLLWKDRDEYGAWVVGFTCPMGRCLVLMDELWALHDMLARAWSFGFRRVIVETDSLEVIRVLQHTSYSLSRNETFPNPHASLIAEINTDKNSTLFDSLVPQDWFEIANAICFNLQADPGG</sequence>
<evidence type="ECO:0000313" key="2">
    <source>
        <dbReference type="EMBL" id="KAK8601136.1"/>
    </source>
</evidence>
<evidence type="ECO:0000313" key="3">
    <source>
        <dbReference type="Proteomes" id="UP001472677"/>
    </source>
</evidence>